<evidence type="ECO:0000313" key="2">
    <source>
        <dbReference type="Proteomes" id="UP000886501"/>
    </source>
</evidence>
<protein>
    <submittedName>
        <fullName evidence="1">Uncharacterized protein</fullName>
    </submittedName>
</protein>
<keyword evidence="2" id="KW-1185">Reference proteome</keyword>
<dbReference type="EMBL" id="MU118019">
    <property type="protein sequence ID" value="KAF9648094.1"/>
    <property type="molecule type" value="Genomic_DNA"/>
</dbReference>
<comment type="caution">
    <text evidence="1">The sequence shown here is derived from an EMBL/GenBank/DDBJ whole genome shotgun (WGS) entry which is preliminary data.</text>
</comment>
<organism evidence="1 2">
    <name type="scientific">Thelephora ganbajun</name>
    <name type="common">Ganba fungus</name>
    <dbReference type="NCBI Taxonomy" id="370292"/>
    <lineage>
        <taxon>Eukaryota</taxon>
        <taxon>Fungi</taxon>
        <taxon>Dikarya</taxon>
        <taxon>Basidiomycota</taxon>
        <taxon>Agaricomycotina</taxon>
        <taxon>Agaricomycetes</taxon>
        <taxon>Thelephorales</taxon>
        <taxon>Thelephoraceae</taxon>
        <taxon>Thelephora</taxon>
    </lineage>
</organism>
<evidence type="ECO:0000313" key="1">
    <source>
        <dbReference type="EMBL" id="KAF9648094.1"/>
    </source>
</evidence>
<name>A0ACB6ZEU1_THEGA</name>
<reference evidence="1" key="1">
    <citation type="submission" date="2019-10" db="EMBL/GenBank/DDBJ databases">
        <authorList>
            <consortium name="DOE Joint Genome Institute"/>
            <person name="Kuo A."/>
            <person name="Miyauchi S."/>
            <person name="Kiss E."/>
            <person name="Drula E."/>
            <person name="Kohler A."/>
            <person name="Sanchez-Garcia M."/>
            <person name="Andreopoulos B."/>
            <person name="Barry K.W."/>
            <person name="Bonito G."/>
            <person name="Buee M."/>
            <person name="Carver A."/>
            <person name="Chen C."/>
            <person name="Cichocki N."/>
            <person name="Clum A."/>
            <person name="Culley D."/>
            <person name="Crous P.W."/>
            <person name="Fauchery L."/>
            <person name="Girlanda M."/>
            <person name="Hayes R."/>
            <person name="Keri Z."/>
            <person name="Labutti K."/>
            <person name="Lipzen A."/>
            <person name="Lombard V."/>
            <person name="Magnuson J."/>
            <person name="Maillard F."/>
            <person name="Morin E."/>
            <person name="Murat C."/>
            <person name="Nolan M."/>
            <person name="Ohm R."/>
            <person name="Pangilinan J."/>
            <person name="Pereira M."/>
            <person name="Perotto S."/>
            <person name="Peter M."/>
            <person name="Riley R."/>
            <person name="Sitrit Y."/>
            <person name="Stielow B."/>
            <person name="Szollosi G."/>
            <person name="Zifcakova L."/>
            <person name="Stursova M."/>
            <person name="Spatafora J.W."/>
            <person name="Tedersoo L."/>
            <person name="Vaario L.-M."/>
            <person name="Yamada A."/>
            <person name="Yan M."/>
            <person name="Wang P."/>
            <person name="Xu J."/>
            <person name="Bruns T."/>
            <person name="Baldrian P."/>
            <person name="Vilgalys R."/>
            <person name="Henrissat B."/>
            <person name="Grigoriev I.V."/>
            <person name="Hibbett D."/>
            <person name="Nagy L.G."/>
            <person name="Martin F.M."/>
        </authorList>
    </citation>
    <scope>NUCLEOTIDE SEQUENCE</scope>
    <source>
        <strain evidence="1">P2</strain>
    </source>
</reference>
<sequence>MEATNAAKERTGIAPVKVAFSSVSALLTMIRDPTINKQDYIELESSCNDICEALDRGMNGRSDDLNEPLLEAINQLTTISSLLLWLSSIVKIIATGLGCTVPDTNSMTSDENARLEQLFTLIIQGHETFASKDLHVDVSKFEVTIAFLRYAARREENGAVSHLIFEAAPPISLKHAALGVVRYRRWFLQYTSYSDVSILTALCLHSTLPPATYVPAGTALTISHFRQLQELELTGGRPPLTQQAN</sequence>
<gene>
    <name evidence="1" type="ORF">BDM02DRAFT_3187374</name>
</gene>
<reference evidence="1" key="2">
    <citation type="journal article" date="2020" name="Nat. Commun.">
        <title>Large-scale genome sequencing of mycorrhizal fungi provides insights into the early evolution of symbiotic traits.</title>
        <authorList>
            <person name="Miyauchi S."/>
            <person name="Kiss E."/>
            <person name="Kuo A."/>
            <person name="Drula E."/>
            <person name="Kohler A."/>
            <person name="Sanchez-Garcia M."/>
            <person name="Morin E."/>
            <person name="Andreopoulos B."/>
            <person name="Barry K.W."/>
            <person name="Bonito G."/>
            <person name="Buee M."/>
            <person name="Carver A."/>
            <person name="Chen C."/>
            <person name="Cichocki N."/>
            <person name="Clum A."/>
            <person name="Culley D."/>
            <person name="Crous P.W."/>
            <person name="Fauchery L."/>
            <person name="Girlanda M."/>
            <person name="Hayes R.D."/>
            <person name="Keri Z."/>
            <person name="LaButti K."/>
            <person name="Lipzen A."/>
            <person name="Lombard V."/>
            <person name="Magnuson J."/>
            <person name="Maillard F."/>
            <person name="Murat C."/>
            <person name="Nolan M."/>
            <person name="Ohm R.A."/>
            <person name="Pangilinan J."/>
            <person name="Pereira M.F."/>
            <person name="Perotto S."/>
            <person name="Peter M."/>
            <person name="Pfister S."/>
            <person name="Riley R."/>
            <person name="Sitrit Y."/>
            <person name="Stielow J.B."/>
            <person name="Szollosi G."/>
            <person name="Zifcakova L."/>
            <person name="Stursova M."/>
            <person name="Spatafora J.W."/>
            <person name="Tedersoo L."/>
            <person name="Vaario L.M."/>
            <person name="Yamada A."/>
            <person name="Yan M."/>
            <person name="Wang P."/>
            <person name="Xu J."/>
            <person name="Bruns T."/>
            <person name="Baldrian P."/>
            <person name="Vilgalys R."/>
            <person name="Dunand C."/>
            <person name="Henrissat B."/>
            <person name="Grigoriev I.V."/>
            <person name="Hibbett D."/>
            <person name="Nagy L.G."/>
            <person name="Martin F.M."/>
        </authorList>
    </citation>
    <scope>NUCLEOTIDE SEQUENCE</scope>
    <source>
        <strain evidence="1">P2</strain>
    </source>
</reference>
<accession>A0ACB6ZEU1</accession>
<dbReference type="Proteomes" id="UP000886501">
    <property type="component" value="Unassembled WGS sequence"/>
</dbReference>
<proteinExistence type="predicted"/>